<organism evidence="1 2">
    <name type="scientific">Neosynechococcus sphagnicola sy1</name>
    <dbReference type="NCBI Taxonomy" id="1497020"/>
    <lineage>
        <taxon>Bacteria</taxon>
        <taxon>Bacillati</taxon>
        <taxon>Cyanobacteriota</taxon>
        <taxon>Cyanophyceae</taxon>
        <taxon>Neosynechococcales</taxon>
        <taxon>Neosynechococcaceae</taxon>
        <taxon>Neosynechococcus</taxon>
    </lineage>
</organism>
<comment type="caution">
    <text evidence="1">The sequence shown here is derived from an EMBL/GenBank/DDBJ whole genome shotgun (WGS) entry which is preliminary data.</text>
</comment>
<dbReference type="AlphaFoldDB" id="A0A098TP02"/>
<reference evidence="1 2" key="1">
    <citation type="journal article" date="2014" name="Mol. Ecol.">
        <title>Evolution of Synechococcus.</title>
        <authorList>
            <person name="Dvorak P."/>
            <person name="Casamatta D."/>
            <person name="Hasler P."/>
            <person name="Poulickova A."/>
            <person name="Ondrej V."/>
            <person name="Sanges R."/>
        </authorList>
    </citation>
    <scope>NUCLEOTIDE SEQUENCE [LARGE SCALE GENOMIC DNA]</scope>
    <source>
        <strain evidence="1 2">CAUP A 1101</strain>
    </source>
</reference>
<dbReference type="EMBL" id="JJML01000007">
    <property type="protein sequence ID" value="KGF73572.1"/>
    <property type="molecule type" value="Genomic_DNA"/>
</dbReference>
<name>A0A098TP02_9CYAN</name>
<evidence type="ECO:0000313" key="2">
    <source>
        <dbReference type="Proteomes" id="UP000030170"/>
    </source>
</evidence>
<proteinExistence type="predicted"/>
<protein>
    <submittedName>
        <fullName evidence="1">Uncharacterized protein</fullName>
    </submittedName>
</protein>
<gene>
    <name evidence="1" type="ORF">DO97_19020</name>
</gene>
<keyword evidence="2" id="KW-1185">Reference proteome</keyword>
<evidence type="ECO:0000313" key="1">
    <source>
        <dbReference type="EMBL" id="KGF73572.1"/>
    </source>
</evidence>
<dbReference type="OrthoDB" id="557974at2"/>
<dbReference type="Proteomes" id="UP000030170">
    <property type="component" value="Unassembled WGS sequence"/>
</dbReference>
<dbReference type="RefSeq" id="WP_036531319.1">
    <property type="nucleotide sequence ID" value="NZ_JJML01000007.1"/>
</dbReference>
<dbReference type="STRING" id="1497020.DO97_19020"/>
<accession>A0A098TP02</accession>
<sequence>MTTAIAYPNAPDVSAEDYLVLGLATCFVKEDGQVYEVKVVEPIPSAALEALIKGIPTSYARACATTLGAVLQGETLQMPMDFPADAQFCEDFAYRAVAAVRTYRIRPVAQAHIPLGSSYQDFNYSTERKRVLNASRVVKTEDNVKQHSYTHQVL</sequence>